<dbReference type="InterPro" id="IPR036157">
    <property type="entry name" value="dUTPase-like_sf"/>
</dbReference>
<dbReference type="InterPro" id="IPR001995">
    <property type="entry name" value="Peptidase_A2_cat"/>
</dbReference>
<keyword evidence="1" id="KW-0645">Protease</keyword>
<dbReference type="AlphaFoldDB" id="A0A2P4SC52"/>
<dbReference type="Pfam" id="PF00692">
    <property type="entry name" value="dUTPase"/>
    <property type="match status" value="1"/>
</dbReference>
<dbReference type="InterPro" id="IPR051592">
    <property type="entry name" value="HERV-K_Pro_peptidase_A2"/>
</dbReference>
<dbReference type="GO" id="GO:0006508">
    <property type="term" value="P:proteolysis"/>
    <property type="evidence" value="ECO:0007669"/>
    <property type="project" value="UniProtKB-KW"/>
</dbReference>
<comment type="caution">
    <text evidence="6">The sequence shown here is derived from an EMBL/GenBank/DDBJ whole genome shotgun (WGS) entry which is preliminary data.</text>
</comment>
<protein>
    <recommendedName>
        <fullName evidence="5">Peptidase A2 domain-containing protein</fullName>
    </recommendedName>
</protein>
<dbReference type="InterPro" id="IPR029054">
    <property type="entry name" value="dUTPase-like"/>
</dbReference>
<dbReference type="SUPFAM" id="SSF50630">
    <property type="entry name" value="Acid proteases"/>
    <property type="match status" value="1"/>
</dbReference>
<feature type="domain" description="Peptidase A2" evidence="5">
    <location>
        <begin position="172"/>
        <end position="249"/>
    </location>
</feature>
<keyword evidence="2" id="KW-0064">Aspartyl protease</keyword>
<dbReference type="Gene3D" id="2.70.40.10">
    <property type="match status" value="1"/>
</dbReference>
<organism evidence="6 7">
    <name type="scientific">Bambusicola thoracicus</name>
    <name type="common">Chinese bamboo-partridge</name>
    <name type="synonym">Perdix thoracica</name>
    <dbReference type="NCBI Taxonomy" id="9083"/>
    <lineage>
        <taxon>Eukaryota</taxon>
        <taxon>Metazoa</taxon>
        <taxon>Chordata</taxon>
        <taxon>Craniata</taxon>
        <taxon>Vertebrata</taxon>
        <taxon>Euteleostomi</taxon>
        <taxon>Archelosauria</taxon>
        <taxon>Archosauria</taxon>
        <taxon>Dinosauria</taxon>
        <taxon>Saurischia</taxon>
        <taxon>Theropoda</taxon>
        <taxon>Coelurosauria</taxon>
        <taxon>Aves</taxon>
        <taxon>Neognathae</taxon>
        <taxon>Galloanserae</taxon>
        <taxon>Galliformes</taxon>
        <taxon>Phasianidae</taxon>
        <taxon>Perdicinae</taxon>
        <taxon>Bambusicola</taxon>
    </lineage>
</organism>
<dbReference type="GO" id="GO:0004190">
    <property type="term" value="F:aspartic-type endopeptidase activity"/>
    <property type="evidence" value="ECO:0007669"/>
    <property type="project" value="UniProtKB-KW"/>
</dbReference>
<keyword evidence="7" id="KW-1185">Reference proteome</keyword>
<dbReference type="InterPro" id="IPR021109">
    <property type="entry name" value="Peptidase_aspartic_dom_sf"/>
</dbReference>
<evidence type="ECO:0000256" key="2">
    <source>
        <dbReference type="ARBA" id="ARBA00022750"/>
    </source>
</evidence>
<dbReference type="PROSITE" id="PS00141">
    <property type="entry name" value="ASP_PROTEASE"/>
    <property type="match status" value="1"/>
</dbReference>
<evidence type="ECO:0000259" key="5">
    <source>
        <dbReference type="PROSITE" id="PS50175"/>
    </source>
</evidence>
<dbReference type="Gene3D" id="2.40.70.10">
    <property type="entry name" value="Acid Proteases"/>
    <property type="match status" value="1"/>
</dbReference>
<accession>A0A2P4SC52</accession>
<dbReference type="Proteomes" id="UP000237246">
    <property type="component" value="Unassembled WGS sequence"/>
</dbReference>
<dbReference type="InterPro" id="IPR033704">
    <property type="entry name" value="dUTPase_trimeric"/>
</dbReference>
<dbReference type="OrthoDB" id="9900537at2759"/>
<dbReference type="InterPro" id="IPR001969">
    <property type="entry name" value="Aspartic_peptidase_AS"/>
</dbReference>
<sequence>MAQRGAPARDDTSTGPQPSGTGYLDRQQPATRGSLGVDVATAVDIHLRGTTVQKIRLAAEGPLSLKKHVHAILLGRSSLGQSGVFLVPGVIDSDCRGPIYALLYTLTPPVFISAGTRIAQFIPIPAETLNSSGEDRKGGFGSTGPIACLTTQLGDRPMMRVKLQCNQVSITVTALLDSGADVSLVSSDIWPHQWSTTTVNNISGVGGSSSTRKSTMPIVVLVGSENAVTVMLHVAGLPGGLQMLLGRDVLSQLGVRLTNQPFL</sequence>
<evidence type="ECO:0000256" key="3">
    <source>
        <dbReference type="ARBA" id="ARBA00022801"/>
    </source>
</evidence>
<dbReference type="PANTHER" id="PTHR19422:SF123">
    <property type="entry name" value="RT1 CLASS I, LOCUS CE15"/>
    <property type="match status" value="1"/>
</dbReference>
<name>A0A2P4SC52_BAMTH</name>
<dbReference type="Pfam" id="PF00077">
    <property type="entry name" value="RVP"/>
    <property type="match status" value="1"/>
</dbReference>
<gene>
    <name evidence="6" type="ORF">CIB84_014591</name>
</gene>
<dbReference type="PROSITE" id="PS50175">
    <property type="entry name" value="ASP_PROT_RETROV"/>
    <property type="match status" value="1"/>
</dbReference>
<feature type="region of interest" description="Disordered" evidence="4">
    <location>
        <begin position="1"/>
        <end position="29"/>
    </location>
</feature>
<keyword evidence="3" id="KW-0378">Hydrolase</keyword>
<evidence type="ECO:0000313" key="6">
    <source>
        <dbReference type="EMBL" id="POI21660.1"/>
    </source>
</evidence>
<proteinExistence type="predicted"/>
<evidence type="ECO:0000256" key="1">
    <source>
        <dbReference type="ARBA" id="ARBA00022670"/>
    </source>
</evidence>
<dbReference type="PANTHER" id="PTHR19422">
    <property type="entry name" value="GAG RETROVIRAL POLYPROTEIN"/>
    <property type="match status" value="1"/>
</dbReference>
<evidence type="ECO:0000313" key="7">
    <source>
        <dbReference type="Proteomes" id="UP000237246"/>
    </source>
</evidence>
<evidence type="ECO:0000256" key="4">
    <source>
        <dbReference type="SAM" id="MobiDB-lite"/>
    </source>
</evidence>
<dbReference type="InterPro" id="IPR018061">
    <property type="entry name" value="Retropepsins"/>
</dbReference>
<dbReference type="CDD" id="cd07557">
    <property type="entry name" value="trimeric_dUTPase"/>
    <property type="match status" value="1"/>
</dbReference>
<dbReference type="EMBL" id="PPHD01066567">
    <property type="protein sequence ID" value="POI21660.1"/>
    <property type="molecule type" value="Genomic_DNA"/>
</dbReference>
<reference evidence="6 7" key="1">
    <citation type="submission" date="2018-01" db="EMBL/GenBank/DDBJ databases">
        <title>Comparison of the Chinese Bamboo Partridge and Red Junglefowl genome sequences highlights the importance of demography in genome evolution.</title>
        <authorList>
            <person name="Tiley G.P."/>
            <person name="Kimball R.T."/>
            <person name="Braun E.L."/>
            <person name="Burleigh J.G."/>
        </authorList>
    </citation>
    <scope>NUCLEOTIDE SEQUENCE [LARGE SCALE GENOMIC DNA]</scope>
    <source>
        <strain evidence="6">RTK389</strain>
        <tissue evidence="6">Blood</tissue>
    </source>
</reference>
<dbReference type="SUPFAM" id="SSF51283">
    <property type="entry name" value="dUTPase-like"/>
    <property type="match status" value="1"/>
</dbReference>